<dbReference type="SUPFAM" id="SSF47095">
    <property type="entry name" value="HMG-box"/>
    <property type="match status" value="1"/>
</dbReference>
<proteinExistence type="predicted"/>
<feature type="compositionally biased region" description="Acidic residues" evidence="1">
    <location>
        <begin position="171"/>
        <end position="191"/>
    </location>
</feature>
<feature type="compositionally biased region" description="Pro residues" evidence="1">
    <location>
        <begin position="195"/>
        <end position="204"/>
    </location>
</feature>
<comment type="caution">
    <text evidence="3">The sequence shown here is derived from an EMBL/GenBank/DDBJ whole genome shotgun (WGS) entry which is preliminary data.</text>
</comment>
<sequence length="274" mass="29683">MAEAQPAVGDEKEKLFMFMAGELQGACSHIFASFEEYFRSGKEPESAFKKQTAAASAKKRGRKGAKNPDKPKRKPTAFNNFIKERISEFRAAGKLEELKDNNGVFAAAVAEWGKLSDDEKKVYTANFKEHEGADEAADADATLAAAEAAAREADHDAVAEATGKAEGKAIEDDDEDDDEDDSDDEDEEEEVVLPPKEPTPPPPAAEVKKEKKRKNKAAAEEQNGKKAKAAPAQAVPTPAPKPAAKKAEPKAPEVQPAERKQKRKPKNQDKSNGK</sequence>
<organism evidence="3 4">
    <name type="scientific">Coccomyxa viridis</name>
    <dbReference type="NCBI Taxonomy" id="1274662"/>
    <lineage>
        <taxon>Eukaryota</taxon>
        <taxon>Viridiplantae</taxon>
        <taxon>Chlorophyta</taxon>
        <taxon>core chlorophytes</taxon>
        <taxon>Trebouxiophyceae</taxon>
        <taxon>Trebouxiophyceae incertae sedis</taxon>
        <taxon>Coccomyxaceae</taxon>
        <taxon>Coccomyxa</taxon>
    </lineage>
</organism>
<dbReference type="InterPro" id="IPR036910">
    <property type="entry name" value="HMG_box_dom_sf"/>
</dbReference>
<dbReference type="Proteomes" id="UP001314263">
    <property type="component" value="Unassembled WGS sequence"/>
</dbReference>
<dbReference type="InterPro" id="IPR009071">
    <property type="entry name" value="HMG_box_dom"/>
</dbReference>
<feature type="compositionally biased region" description="Basic and acidic residues" evidence="1">
    <location>
        <begin position="245"/>
        <end position="259"/>
    </location>
</feature>
<evidence type="ECO:0000259" key="2">
    <source>
        <dbReference type="Pfam" id="PF09011"/>
    </source>
</evidence>
<reference evidence="3 4" key="1">
    <citation type="submission" date="2023-10" db="EMBL/GenBank/DDBJ databases">
        <authorList>
            <person name="Maclean D."/>
            <person name="Macfadyen A."/>
        </authorList>
    </citation>
    <scope>NUCLEOTIDE SEQUENCE [LARGE SCALE GENOMIC DNA]</scope>
</reference>
<feature type="compositionally biased region" description="Basic residues" evidence="1">
    <location>
        <begin position="57"/>
        <end position="75"/>
    </location>
</feature>
<evidence type="ECO:0000313" key="4">
    <source>
        <dbReference type="Proteomes" id="UP001314263"/>
    </source>
</evidence>
<keyword evidence="4" id="KW-1185">Reference proteome</keyword>
<dbReference type="CDD" id="cd00084">
    <property type="entry name" value="HMG-box_SF"/>
    <property type="match status" value="1"/>
</dbReference>
<evidence type="ECO:0000256" key="1">
    <source>
        <dbReference type="SAM" id="MobiDB-lite"/>
    </source>
</evidence>
<evidence type="ECO:0000313" key="3">
    <source>
        <dbReference type="EMBL" id="CAK0745381.1"/>
    </source>
</evidence>
<dbReference type="AlphaFoldDB" id="A0AAV1HV13"/>
<feature type="compositionally biased region" description="Basic and acidic residues" evidence="1">
    <location>
        <begin position="149"/>
        <end position="170"/>
    </location>
</feature>
<feature type="region of interest" description="Disordered" evidence="1">
    <location>
        <begin position="129"/>
        <end position="274"/>
    </location>
</feature>
<feature type="compositionally biased region" description="Low complexity" evidence="1">
    <location>
        <begin position="139"/>
        <end position="148"/>
    </location>
</feature>
<feature type="region of interest" description="Disordered" evidence="1">
    <location>
        <begin position="45"/>
        <end position="78"/>
    </location>
</feature>
<dbReference type="EMBL" id="CAUYUE010000002">
    <property type="protein sequence ID" value="CAK0745381.1"/>
    <property type="molecule type" value="Genomic_DNA"/>
</dbReference>
<dbReference type="Gene3D" id="1.10.30.10">
    <property type="entry name" value="High mobility group box domain"/>
    <property type="match status" value="1"/>
</dbReference>
<feature type="domain" description="HMG box" evidence="2">
    <location>
        <begin position="68"/>
        <end position="126"/>
    </location>
</feature>
<protein>
    <recommendedName>
        <fullName evidence="2">HMG box domain-containing protein</fullName>
    </recommendedName>
</protein>
<gene>
    <name evidence="3" type="ORF">CVIRNUC_001616</name>
</gene>
<accession>A0AAV1HV13</accession>
<dbReference type="Pfam" id="PF09011">
    <property type="entry name" value="HMG_box_2"/>
    <property type="match status" value="1"/>
</dbReference>
<name>A0AAV1HV13_9CHLO</name>